<comment type="subcellular location">
    <subcellularLocation>
        <location evidence="1">Nucleus</location>
    </subcellularLocation>
</comment>
<feature type="region of interest" description="Disordered" evidence="9">
    <location>
        <begin position="382"/>
        <end position="415"/>
    </location>
</feature>
<dbReference type="FunFam" id="3.30.310.10:FF:000005">
    <property type="entry name" value="TATA box-binding protein-like 1"/>
    <property type="match status" value="1"/>
</dbReference>
<dbReference type="SUPFAM" id="SSF55945">
    <property type="entry name" value="TATA-box binding protein-like"/>
    <property type="match status" value="2"/>
</dbReference>
<evidence type="ECO:0000313" key="10">
    <source>
        <dbReference type="EMBL" id="CAD7256105.1"/>
    </source>
</evidence>
<dbReference type="EMBL" id="OC000093">
    <property type="protein sequence ID" value="CAD7256105.1"/>
    <property type="molecule type" value="Genomic_DNA"/>
</dbReference>
<evidence type="ECO:0000256" key="8">
    <source>
        <dbReference type="ARBA" id="ARBA00033173"/>
    </source>
</evidence>
<sequence length="415" mass="45855">MNNGIKSLTNGNHLELEKVEDAQVCPDTSGIVAEEMPVPAENVEEPEVDIVINNVVCSFSVRCHLNLRQIALNGANVEYRRENGMITMKLRKPYTTASMWSSGKITCTGATSEDQAKIAARRFARCLQKLGFKTRFNNFRVVNVLGTCSMPFAIRITPFSERYKNAANYEPELHPGVTYKLKEPKATLKIFSTGSVTVTASLVIPRCGFGGNWLMSQQQQSCVQTSVGRVGKKVGESVPATLVAVELKDVAVEHENVPRWGGRALVQAALVAVGGRVGHPVWVATLRLASDLGTTILSTLVTDSLENMKCGAVQEVKRVVGAACASAEERYKGRLNTPSVADVQAAIEHIFPLVYEFRKERSKADILAMQLKRQGIKKSRTFTTHIQVEEPEDYEELDETSEEEEEIYDSDKSWD</sequence>
<comment type="similarity">
    <text evidence="2">Belongs to the TBP family.</text>
</comment>
<dbReference type="PRINTS" id="PR00686">
    <property type="entry name" value="TIFACTORIID"/>
</dbReference>
<evidence type="ECO:0000256" key="6">
    <source>
        <dbReference type="ARBA" id="ARBA00023242"/>
    </source>
</evidence>
<evidence type="ECO:0000256" key="9">
    <source>
        <dbReference type="SAM" id="MobiDB-lite"/>
    </source>
</evidence>
<keyword evidence="6" id="KW-0539">Nucleus</keyword>
<evidence type="ECO:0000256" key="7">
    <source>
        <dbReference type="ARBA" id="ARBA00023474"/>
    </source>
</evidence>
<keyword evidence="5" id="KW-0804">Transcription</keyword>
<reference evidence="10" key="1">
    <citation type="submission" date="2020-11" db="EMBL/GenBank/DDBJ databases">
        <authorList>
            <person name="Tran Van P."/>
        </authorList>
    </citation>
    <scope>NUCLEOTIDE SEQUENCE</scope>
</reference>
<dbReference type="InterPro" id="IPR015445">
    <property type="entry name" value="TBP-like"/>
</dbReference>
<accession>A0A7R9ALP7</accession>
<name>A0A7R9ALP7_TIMSH</name>
<evidence type="ECO:0000256" key="1">
    <source>
        <dbReference type="ARBA" id="ARBA00004123"/>
    </source>
</evidence>
<dbReference type="CDD" id="cd04517">
    <property type="entry name" value="TLF"/>
    <property type="match status" value="1"/>
</dbReference>
<evidence type="ECO:0000256" key="3">
    <source>
        <dbReference type="ARBA" id="ARBA00023015"/>
    </source>
</evidence>
<proteinExistence type="inferred from homology"/>
<feature type="compositionally biased region" description="Acidic residues" evidence="9">
    <location>
        <begin position="389"/>
        <end position="408"/>
    </location>
</feature>
<dbReference type="GO" id="GO:0003677">
    <property type="term" value="F:DNA binding"/>
    <property type="evidence" value="ECO:0007669"/>
    <property type="project" value="UniProtKB-KW"/>
</dbReference>
<dbReference type="InterPro" id="IPR000814">
    <property type="entry name" value="TBP"/>
</dbReference>
<dbReference type="PANTHER" id="PTHR10126">
    <property type="entry name" value="TATA-BOX BINDING PROTEIN"/>
    <property type="match status" value="1"/>
</dbReference>
<dbReference type="AlphaFoldDB" id="A0A7R9ALP7"/>
<evidence type="ECO:0000256" key="4">
    <source>
        <dbReference type="ARBA" id="ARBA00023125"/>
    </source>
</evidence>
<evidence type="ECO:0000256" key="2">
    <source>
        <dbReference type="ARBA" id="ARBA00005560"/>
    </source>
</evidence>
<organism evidence="10">
    <name type="scientific">Timema shepardi</name>
    <name type="common">Walking stick</name>
    <dbReference type="NCBI Taxonomy" id="629360"/>
    <lineage>
        <taxon>Eukaryota</taxon>
        <taxon>Metazoa</taxon>
        <taxon>Ecdysozoa</taxon>
        <taxon>Arthropoda</taxon>
        <taxon>Hexapoda</taxon>
        <taxon>Insecta</taxon>
        <taxon>Pterygota</taxon>
        <taxon>Neoptera</taxon>
        <taxon>Polyneoptera</taxon>
        <taxon>Phasmatodea</taxon>
        <taxon>Timematodea</taxon>
        <taxon>Timematoidea</taxon>
        <taxon>Timematidae</taxon>
        <taxon>Timema</taxon>
    </lineage>
</organism>
<keyword evidence="4" id="KW-0238">DNA-binding</keyword>
<dbReference type="Pfam" id="PF00352">
    <property type="entry name" value="TBP"/>
    <property type="match status" value="2"/>
</dbReference>
<dbReference type="InterPro" id="IPR012295">
    <property type="entry name" value="TBP_dom_sf"/>
</dbReference>
<dbReference type="GO" id="GO:0005634">
    <property type="term" value="C:nucleus"/>
    <property type="evidence" value="ECO:0007669"/>
    <property type="project" value="UniProtKB-SubCell"/>
</dbReference>
<protein>
    <recommendedName>
        <fullName evidence="7">TATA box-binding protein-like 1</fullName>
    </recommendedName>
    <alternativeName>
        <fullName evidence="8">TBP-like factor</fullName>
    </alternativeName>
</protein>
<dbReference type="GO" id="GO:0006352">
    <property type="term" value="P:DNA-templated transcription initiation"/>
    <property type="evidence" value="ECO:0007669"/>
    <property type="project" value="InterPro"/>
</dbReference>
<dbReference type="Gene3D" id="3.30.310.10">
    <property type="entry name" value="TATA-Binding Protein"/>
    <property type="match status" value="2"/>
</dbReference>
<gene>
    <name evidence="10" type="ORF">TSIB3V08_LOCUS395</name>
</gene>
<evidence type="ECO:0000256" key="5">
    <source>
        <dbReference type="ARBA" id="ARBA00023163"/>
    </source>
</evidence>
<keyword evidence="3" id="KW-0805">Transcription regulation</keyword>